<protein>
    <submittedName>
        <fullName evidence="1">Uncharacterized protein</fullName>
    </submittedName>
</protein>
<evidence type="ECO:0000313" key="1">
    <source>
        <dbReference type="EMBL" id="KAK7277528.1"/>
    </source>
</evidence>
<proteinExistence type="predicted"/>
<reference evidence="1 2" key="1">
    <citation type="submission" date="2024-01" db="EMBL/GenBank/DDBJ databases">
        <title>The genomes of 5 underutilized Papilionoideae crops provide insights into root nodulation and disease resistance.</title>
        <authorList>
            <person name="Yuan L."/>
        </authorList>
    </citation>
    <scope>NUCLEOTIDE SEQUENCE [LARGE SCALE GENOMIC DNA]</scope>
    <source>
        <strain evidence="1">LY-2023</strain>
        <tissue evidence="1">Leaf</tissue>
    </source>
</reference>
<dbReference type="AlphaFoldDB" id="A0AAN9FR65"/>
<name>A0AAN9FR65_CLITE</name>
<dbReference type="Proteomes" id="UP001359559">
    <property type="component" value="Unassembled WGS sequence"/>
</dbReference>
<organism evidence="1 2">
    <name type="scientific">Clitoria ternatea</name>
    <name type="common">Butterfly pea</name>
    <dbReference type="NCBI Taxonomy" id="43366"/>
    <lineage>
        <taxon>Eukaryota</taxon>
        <taxon>Viridiplantae</taxon>
        <taxon>Streptophyta</taxon>
        <taxon>Embryophyta</taxon>
        <taxon>Tracheophyta</taxon>
        <taxon>Spermatophyta</taxon>
        <taxon>Magnoliopsida</taxon>
        <taxon>eudicotyledons</taxon>
        <taxon>Gunneridae</taxon>
        <taxon>Pentapetalae</taxon>
        <taxon>rosids</taxon>
        <taxon>fabids</taxon>
        <taxon>Fabales</taxon>
        <taxon>Fabaceae</taxon>
        <taxon>Papilionoideae</taxon>
        <taxon>50 kb inversion clade</taxon>
        <taxon>NPAAA clade</taxon>
        <taxon>indigoferoid/millettioid clade</taxon>
        <taxon>Phaseoleae</taxon>
        <taxon>Clitoria</taxon>
    </lineage>
</organism>
<keyword evidence="2" id="KW-1185">Reference proteome</keyword>
<comment type="caution">
    <text evidence="1">The sequence shown here is derived from an EMBL/GenBank/DDBJ whole genome shotgun (WGS) entry which is preliminary data.</text>
</comment>
<sequence length="80" mass="9449">MMVVKYLRDHPKVLEEIRSILPSEKGKKPEDPIDSNDLKLMSLEVGMMEKNSEKEWELMGIKFLVRPMKDETTRRDKAMK</sequence>
<evidence type="ECO:0000313" key="2">
    <source>
        <dbReference type="Proteomes" id="UP001359559"/>
    </source>
</evidence>
<dbReference type="EMBL" id="JAYKXN010000006">
    <property type="protein sequence ID" value="KAK7277528.1"/>
    <property type="molecule type" value="Genomic_DNA"/>
</dbReference>
<accession>A0AAN9FR65</accession>
<gene>
    <name evidence="1" type="ORF">RJT34_22542</name>
</gene>